<evidence type="ECO:0000313" key="1">
    <source>
        <dbReference type="EMBL" id="PPU91457.1"/>
    </source>
</evidence>
<sequence length="70" mass="7829">MLTATVSHSMSGVAICTLRQEHKTADCRLKWLPEPLRAPLGAASAKCLMRRTWYGVYRTHTVNYNAVHAS</sequence>
<dbReference type="EMBL" id="MDEJ01000087">
    <property type="protein sequence ID" value="PPU91457.1"/>
    <property type="molecule type" value="Genomic_DNA"/>
</dbReference>
<proteinExistence type="predicted"/>
<dbReference type="AlphaFoldDB" id="A0A2S7EM81"/>
<protein>
    <submittedName>
        <fullName evidence="1">Uncharacterized protein</fullName>
    </submittedName>
</protein>
<organism evidence="1 2">
    <name type="scientific">Xanthomonas populi</name>
    <dbReference type="NCBI Taxonomy" id="53414"/>
    <lineage>
        <taxon>Bacteria</taxon>
        <taxon>Pseudomonadati</taxon>
        <taxon>Pseudomonadota</taxon>
        <taxon>Gammaproteobacteria</taxon>
        <taxon>Lysobacterales</taxon>
        <taxon>Lysobacteraceae</taxon>
        <taxon>Xanthomonas</taxon>
    </lineage>
</organism>
<evidence type="ECO:0000313" key="2">
    <source>
        <dbReference type="Proteomes" id="UP000239939"/>
    </source>
</evidence>
<comment type="caution">
    <text evidence="1">The sequence shown here is derived from an EMBL/GenBank/DDBJ whole genome shotgun (WGS) entry which is preliminary data.</text>
</comment>
<dbReference type="Proteomes" id="UP000239939">
    <property type="component" value="Unassembled WGS sequence"/>
</dbReference>
<accession>A0A2S7EM81</accession>
<keyword evidence="2" id="KW-1185">Reference proteome</keyword>
<reference evidence="2" key="1">
    <citation type="submission" date="2016-08" db="EMBL/GenBank/DDBJ databases">
        <authorList>
            <person name="Merda D."/>
            <person name="Briand M."/>
            <person name="Taghouti G."/>
            <person name="Carrere S."/>
            <person name="Gouzy J."/>
            <person name="Portier P."/>
            <person name="Jacques M.-A."/>
            <person name="Fischer-Le Saux M."/>
        </authorList>
    </citation>
    <scope>NUCLEOTIDE SEQUENCE [LARGE SCALE GENOMIC DNA]</scope>
    <source>
        <strain evidence="2">CFBP1817</strain>
    </source>
</reference>
<name>A0A2S7EM81_9XANT</name>
<gene>
    <name evidence="1" type="ORF">XpopCFBP1817_13755</name>
</gene>